<dbReference type="Proteomes" id="UP000231530">
    <property type="component" value="Unassembled WGS sequence"/>
</dbReference>
<dbReference type="PANTHER" id="PTHR30258">
    <property type="entry name" value="TYPE II SECRETION SYSTEM PROTEIN GSPE-RELATED"/>
    <property type="match status" value="1"/>
</dbReference>
<comment type="caution">
    <text evidence="5">The sequence shown here is derived from an EMBL/GenBank/DDBJ whole genome shotgun (WGS) entry which is preliminary data.</text>
</comment>
<reference evidence="6" key="1">
    <citation type="submission" date="2017-09" db="EMBL/GenBank/DDBJ databases">
        <title>Depth-based differentiation of microbial function through sediment-hosted aquifers and enrichment of novel symbionts in the deep terrestrial subsurface.</title>
        <authorList>
            <person name="Probst A.J."/>
            <person name="Ladd B."/>
            <person name="Jarett J.K."/>
            <person name="Geller-Mcgrath D.E."/>
            <person name="Sieber C.M.K."/>
            <person name="Emerson J.B."/>
            <person name="Anantharaman K."/>
            <person name="Thomas B.C."/>
            <person name="Malmstrom R."/>
            <person name="Stieglmeier M."/>
            <person name="Klingl A."/>
            <person name="Woyke T."/>
            <person name="Ryan C.M."/>
            <person name="Banfield J.F."/>
        </authorList>
    </citation>
    <scope>NUCLEOTIDE SEQUENCE [LARGE SCALE GENOMIC DNA]</scope>
</reference>
<evidence type="ECO:0000313" key="6">
    <source>
        <dbReference type="Proteomes" id="UP000231530"/>
    </source>
</evidence>
<dbReference type="AlphaFoldDB" id="A0A2H0TVT0"/>
<evidence type="ECO:0000313" key="5">
    <source>
        <dbReference type="EMBL" id="PIR76252.1"/>
    </source>
</evidence>
<dbReference type="InterPro" id="IPR003593">
    <property type="entry name" value="AAA+_ATPase"/>
</dbReference>
<dbReference type="InterPro" id="IPR007831">
    <property type="entry name" value="T2SS_GspE_N"/>
</dbReference>
<dbReference type="PANTHER" id="PTHR30258:SF1">
    <property type="entry name" value="PROTEIN TRANSPORT PROTEIN HOFB HOMOLOG"/>
    <property type="match status" value="1"/>
</dbReference>
<dbReference type="GO" id="GO:0016887">
    <property type="term" value="F:ATP hydrolysis activity"/>
    <property type="evidence" value="ECO:0007669"/>
    <property type="project" value="TreeGrafter"/>
</dbReference>
<organism evidence="5 6">
    <name type="scientific">Candidatus Magasanikbacteria bacterium CG10_big_fil_rev_8_21_14_0_10_42_10</name>
    <dbReference type="NCBI Taxonomy" id="1974649"/>
    <lineage>
        <taxon>Bacteria</taxon>
        <taxon>Candidatus Magasanikiibacteriota</taxon>
    </lineage>
</organism>
<dbReference type="FunFam" id="3.40.50.300:FF:000398">
    <property type="entry name" value="Type IV pilus assembly ATPase PilB"/>
    <property type="match status" value="1"/>
</dbReference>
<dbReference type="InterPro" id="IPR001482">
    <property type="entry name" value="T2SS/T4SS_dom"/>
</dbReference>
<feature type="domain" description="Bacterial type II secretion system protein E" evidence="4">
    <location>
        <begin position="375"/>
        <end position="389"/>
    </location>
</feature>
<protein>
    <recommendedName>
        <fullName evidence="4">Bacterial type II secretion system protein E domain-containing protein</fullName>
    </recommendedName>
</protein>
<dbReference type="InterPro" id="IPR027417">
    <property type="entry name" value="P-loop_NTPase"/>
</dbReference>
<evidence type="ECO:0000256" key="2">
    <source>
        <dbReference type="ARBA" id="ARBA00022741"/>
    </source>
</evidence>
<dbReference type="Gene3D" id="3.40.50.300">
    <property type="entry name" value="P-loop containing nucleotide triphosphate hydrolases"/>
    <property type="match status" value="1"/>
</dbReference>
<dbReference type="EMBL" id="PFBY01000036">
    <property type="protein sequence ID" value="PIR76252.1"/>
    <property type="molecule type" value="Genomic_DNA"/>
</dbReference>
<dbReference type="SMART" id="SM00382">
    <property type="entry name" value="AAA"/>
    <property type="match status" value="1"/>
</dbReference>
<evidence type="ECO:0000256" key="3">
    <source>
        <dbReference type="ARBA" id="ARBA00022840"/>
    </source>
</evidence>
<gene>
    <name evidence="5" type="ORF">COU32_03205</name>
</gene>
<dbReference type="CDD" id="cd01129">
    <property type="entry name" value="PulE-GspE-like"/>
    <property type="match status" value="1"/>
</dbReference>
<dbReference type="Gene3D" id="3.30.450.90">
    <property type="match status" value="1"/>
</dbReference>
<dbReference type="GO" id="GO:0005524">
    <property type="term" value="F:ATP binding"/>
    <property type="evidence" value="ECO:0007669"/>
    <property type="project" value="UniProtKB-KW"/>
</dbReference>
<proteinExistence type="inferred from homology"/>
<dbReference type="SUPFAM" id="SSF160246">
    <property type="entry name" value="EspE N-terminal domain-like"/>
    <property type="match status" value="1"/>
</dbReference>
<dbReference type="Gene3D" id="3.30.300.160">
    <property type="entry name" value="Type II secretion system, protein E, N-terminal domain"/>
    <property type="match status" value="1"/>
</dbReference>
<dbReference type="SUPFAM" id="SSF52540">
    <property type="entry name" value="P-loop containing nucleoside triphosphate hydrolases"/>
    <property type="match status" value="1"/>
</dbReference>
<sequence length="577" mass="64844">MFPKDIITTYLTEVKKMKPAKIEELKANAETSEKRLELSLIEDGVVKEKELYAYLSKEMDVPLVDLTEKEIPRDTLLIVPQPLAETHYIIAFEKTKDTIYLAMIDPLDIQTIEFMRRKTGLIPAVSLATPSSIKRALRFYRAGLEEELKLAGVTSKQTKNYKPEELKKAAEELPIINIVKSILEHAIFQDASDIHIEPTEKDVSVRYRVDGMLHSVMHLPTQVRNGITARIKILDNLKIDEHMLPQDGRFKIEVNEEELAFRVSIIPVYDGEKIVMRVLHEGQKPLTLDQLGFLPGPRKLVDAAIQRPHGMVLVTGPTGSGKTTTLYSVLGILNQPNVNISTIEDPIEYHVGGINQSQINPRVGFSFASGLRAFLRQDPDIIMVGEIRDQETAEIAMHAAMTGHLVLSTLHTNDAPTTLPRLMDMGIPPFLIAFTANIIIAQRLVRRLCDHCRTPFKLDAPAVKELQKLVDVRTAIKLFTEHDIKLKTAEKKLSAMEFFRSPGCRKCDQSGYKGRIGIYEILEVDAGVAELINNRGTATQIKEYAIKNGMITMLEDGLIKAKQGMTSIEEVLRVTRE</sequence>
<keyword evidence="3" id="KW-0067">ATP-binding</keyword>
<accession>A0A2H0TVT0</accession>
<dbReference type="InterPro" id="IPR037257">
    <property type="entry name" value="T2SS_E_N_sf"/>
</dbReference>
<keyword evidence="2" id="KW-0547">Nucleotide-binding</keyword>
<name>A0A2H0TVT0_9BACT</name>
<dbReference type="GO" id="GO:0005886">
    <property type="term" value="C:plasma membrane"/>
    <property type="evidence" value="ECO:0007669"/>
    <property type="project" value="TreeGrafter"/>
</dbReference>
<dbReference type="Pfam" id="PF05157">
    <property type="entry name" value="MshEN"/>
    <property type="match status" value="1"/>
</dbReference>
<dbReference type="PROSITE" id="PS00662">
    <property type="entry name" value="T2SP_E"/>
    <property type="match status" value="1"/>
</dbReference>
<dbReference type="Pfam" id="PF00437">
    <property type="entry name" value="T2SSE"/>
    <property type="match status" value="1"/>
</dbReference>
<evidence type="ECO:0000256" key="1">
    <source>
        <dbReference type="ARBA" id="ARBA00006611"/>
    </source>
</evidence>
<comment type="similarity">
    <text evidence="1">Belongs to the GSP E family.</text>
</comment>
<evidence type="ECO:0000259" key="4">
    <source>
        <dbReference type="PROSITE" id="PS00662"/>
    </source>
</evidence>